<feature type="transmembrane region" description="Helical" evidence="1">
    <location>
        <begin position="45"/>
        <end position="68"/>
    </location>
</feature>
<keyword evidence="1" id="KW-0472">Membrane</keyword>
<accession>A0AA36Y5C2</accession>
<proteinExistence type="predicted"/>
<feature type="transmembrane region" description="Helical" evidence="1">
    <location>
        <begin position="75"/>
        <end position="96"/>
    </location>
</feature>
<evidence type="ECO:0000313" key="2">
    <source>
        <dbReference type="EMBL" id="EHO17151.1"/>
    </source>
</evidence>
<reference evidence="2 3" key="1">
    <citation type="submission" date="2011-10" db="EMBL/GenBank/DDBJ databases">
        <title>The Genome Sequence of Lachnospiraceae bacterium ACC2.</title>
        <authorList>
            <consortium name="The Broad Institute Genome Sequencing Platform"/>
            <person name="Earl A."/>
            <person name="Ward D."/>
            <person name="Feldgarden M."/>
            <person name="Gevers D."/>
            <person name="Sizova M."/>
            <person name="Hazen A."/>
            <person name="Epstein S."/>
            <person name="Young S.K."/>
            <person name="Zeng Q."/>
            <person name="Gargeya S."/>
            <person name="Fitzgerald M."/>
            <person name="Haas B."/>
            <person name="Abouelleil A."/>
            <person name="Alvarado L."/>
            <person name="Arachchi H.M."/>
            <person name="Berlin A."/>
            <person name="Brown A."/>
            <person name="Chapman S.B."/>
            <person name="Chen Z."/>
            <person name="Dunbar C."/>
            <person name="Freedman E."/>
            <person name="Gearin G."/>
            <person name="Goldberg J."/>
            <person name="Griggs A."/>
            <person name="Gujja S."/>
            <person name="Heiman D."/>
            <person name="Howarth C."/>
            <person name="Larson L."/>
            <person name="Lui A."/>
            <person name="MacDonald P.J.P."/>
            <person name="Montmayeur A."/>
            <person name="Murphy C."/>
            <person name="Neiman D."/>
            <person name="Pearson M."/>
            <person name="Priest M."/>
            <person name="Roberts A."/>
            <person name="Saif S."/>
            <person name="Shea T."/>
            <person name="Shenoy N."/>
            <person name="Sisk P."/>
            <person name="Stolte C."/>
            <person name="Sykes S."/>
            <person name="Wortman J."/>
            <person name="Nusbaum C."/>
            <person name="Birren B."/>
        </authorList>
    </citation>
    <scope>NUCLEOTIDE SEQUENCE [LARGE SCALE GENOMIC DNA]</scope>
    <source>
        <strain evidence="2 3">ACC2</strain>
    </source>
</reference>
<feature type="transmembrane region" description="Helical" evidence="1">
    <location>
        <begin position="182"/>
        <end position="206"/>
    </location>
</feature>
<dbReference type="Proteomes" id="UP000018466">
    <property type="component" value="Unassembled WGS sequence"/>
</dbReference>
<evidence type="ECO:0008006" key="4">
    <source>
        <dbReference type="Google" id="ProtNLM"/>
    </source>
</evidence>
<comment type="caution">
    <text evidence="2">The sequence shown here is derived from an EMBL/GenBank/DDBJ whole genome shotgun (WGS) entry which is preliminary data.</text>
</comment>
<dbReference type="AlphaFoldDB" id="A0AA36Y5C2"/>
<feature type="transmembrane region" description="Helical" evidence="1">
    <location>
        <begin position="149"/>
        <end position="170"/>
    </location>
</feature>
<keyword evidence="1" id="KW-1133">Transmembrane helix</keyword>
<evidence type="ECO:0000313" key="3">
    <source>
        <dbReference type="Proteomes" id="UP000018466"/>
    </source>
</evidence>
<dbReference type="GeneID" id="86940525"/>
<feature type="transmembrane region" description="Helical" evidence="1">
    <location>
        <begin position="7"/>
        <end position="25"/>
    </location>
</feature>
<sequence>MGIRIKVLLAEILLLGLQTLLYFGVETFEGKPHNVAKKIDGHIPFVPAFVYIYVLWFPLILLFPLALFRADSMAYACYQTAILLDIALSLICYLVYPTSFARPKAPDTVSGRAMKLVFRGSYKGLNCAPSMHCSMCYLVLHFVGATPGLPSAVAAIAAPVALGIVVSTLFTKQHVVIDALTALPLAAVCILIGNRLPFTALLHWILGA</sequence>
<organism evidence="2 3">
    <name type="scientific">Stomatobaculum longum</name>
    <dbReference type="NCBI Taxonomy" id="796942"/>
    <lineage>
        <taxon>Bacteria</taxon>
        <taxon>Bacillati</taxon>
        <taxon>Bacillota</taxon>
        <taxon>Clostridia</taxon>
        <taxon>Lachnospirales</taxon>
        <taxon>Lachnospiraceae</taxon>
        <taxon>Stomatobaculum</taxon>
    </lineage>
</organism>
<dbReference type="EMBL" id="AGEL01000006">
    <property type="protein sequence ID" value="EHO17151.1"/>
    <property type="molecule type" value="Genomic_DNA"/>
</dbReference>
<protein>
    <recommendedName>
        <fullName evidence="4">Phosphatidic acid phosphatase type 2/haloperoxidase domain-containing protein</fullName>
    </recommendedName>
</protein>
<evidence type="ECO:0000256" key="1">
    <source>
        <dbReference type="SAM" id="Phobius"/>
    </source>
</evidence>
<keyword evidence="3" id="KW-1185">Reference proteome</keyword>
<dbReference type="GO" id="GO:0016020">
    <property type="term" value="C:membrane"/>
    <property type="evidence" value="ECO:0007669"/>
    <property type="project" value="UniProtKB-SubCell"/>
</dbReference>
<dbReference type="RefSeq" id="WP_009532583.1">
    <property type="nucleotide sequence ID" value="NZ_CAJPPX010000121.1"/>
</dbReference>
<keyword evidence="1" id="KW-0812">Transmembrane</keyword>
<name>A0AA36Y5C2_9FIRM</name>
<gene>
    <name evidence="2" type="ORF">HMPREF9623_00750</name>
</gene>